<feature type="binding site" evidence="1">
    <location>
        <position position="182"/>
    </location>
    <ligand>
        <name>[4Fe-4S] cluster</name>
        <dbReference type="ChEBI" id="CHEBI:49883"/>
    </ligand>
</feature>
<keyword evidence="1" id="KW-0408">Iron</keyword>
<comment type="cofactor">
    <cofactor evidence="1">
        <name>[4Fe-4S] cluster</name>
        <dbReference type="ChEBI" id="CHEBI:49883"/>
    </cofactor>
</comment>
<name>A0A0H2MJK8_9PROT</name>
<dbReference type="HAMAP" id="MF_02233">
    <property type="entry name" value="UbiV"/>
    <property type="match status" value="1"/>
</dbReference>
<organism evidence="2 3">
    <name type="scientific">Kiloniella spongiae</name>
    <dbReference type="NCBI Taxonomy" id="1489064"/>
    <lineage>
        <taxon>Bacteria</taxon>
        <taxon>Pseudomonadati</taxon>
        <taxon>Pseudomonadota</taxon>
        <taxon>Alphaproteobacteria</taxon>
        <taxon>Rhodospirillales</taxon>
        <taxon>Kiloniellaceae</taxon>
        <taxon>Kiloniella</taxon>
    </lineage>
</organism>
<keyword evidence="2" id="KW-0378">Hydrolase</keyword>
<dbReference type="OrthoDB" id="8523349at2"/>
<keyword evidence="1" id="KW-0004">4Fe-4S</keyword>
<keyword evidence="1" id="KW-0479">Metal-binding</keyword>
<gene>
    <name evidence="1" type="primary">ubiV</name>
    <name evidence="2" type="ORF">WH96_00060</name>
</gene>
<comment type="subunit">
    <text evidence="1">Forms a heterodimer with UbiU.</text>
</comment>
<keyword evidence="1" id="KW-0411">Iron-sulfur</keyword>
<feature type="binding site" evidence="1">
    <location>
        <position position="199"/>
    </location>
    <ligand>
        <name>[4Fe-4S] cluster</name>
        <dbReference type="ChEBI" id="CHEBI:49883"/>
    </ligand>
</feature>
<comment type="similarity">
    <text evidence="1">Belongs to the peptidase U32 family. UbiV subfamily.</text>
</comment>
<reference evidence="2 3" key="1">
    <citation type="submission" date="2015-03" db="EMBL/GenBank/DDBJ databases">
        <title>Genome Sequence of Kiloniella spongiae MEBiC09566, isolated from a marine sponge.</title>
        <authorList>
            <person name="Shao Z."/>
            <person name="Wang L."/>
            <person name="Li X."/>
        </authorList>
    </citation>
    <scope>NUCLEOTIDE SEQUENCE [LARGE SCALE GENOMIC DNA]</scope>
    <source>
        <strain evidence="2 3">MEBiC09566</strain>
    </source>
</reference>
<feature type="binding site" evidence="1">
    <location>
        <position position="49"/>
    </location>
    <ligand>
        <name>[4Fe-4S] cluster</name>
        <dbReference type="ChEBI" id="CHEBI:49883"/>
    </ligand>
</feature>
<dbReference type="GO" id="GO:0006744">
    <property type="term" value="P:ubiquinone biosynthetic process"/>
    <property type="evidence" value="ECO:0007669"/>
    <property type="project" value="UniProtKB-UniRule"/>
</dbReference>
<dbReference type="NCBIfam" id="NF011991">
    <property type="entry name" value="PRK15447.1"/>
    <property type="match status" value="1"/>
</dbReference>
<dbReference type="GO" id="GO:0046872">
    <property type="term" value="F:metal ion binding"/>
    <property type="evidence" value="ECO:0007669"/>
    <property type="project" value="UniProtKB-KW"/>
</dbReference>
<dbReference type="InterPro" id="IPR001539">
    <property type="entry name" value="Peptidase_U32"/>
</dbReference>
<dbReference type="GO" id="GO:0008233">
    <property type="term" value="F:peptidase activity"/>
    <property type="evidence" value="ECO:0007669"/>
    <property type="project" value="UniProtKB-KW"/>
</dbReference>
<keyword evidence="1" id="KW-0831">Ubiquinone biosynthesis</keyword>
<dbReference type="GO" id="GO:0006508">
    <property type="term" value="P:proteolysis"/>
    <property type="evidence" value="ECO:0007669"/>
    <property type="project" value="UniProtKB-KW"/>
</dbReference>
<keyword evidence="2" id="KW-0645">Protease</keyword>
<sequence>MNSQATSSKAKLTLGPVLYNWPAEQRRDFYFQIAEEAPVDVVYIGEVTCSKRAPFLTPFIPEICERLERAGKEVVISTLSLVMSKRERKELHEIVQDSPWTLEANDLSAIGLLEGREHIVGPFVNVYNEDTLDYFYRNGAQRIVLPCELSGKAIERLLLSNNSKEIEIQAFGRVPLALSARCYHARSHGLSKDGCLYVCEQDPDGMNVETLDGEPFLAVNGTQTMSYTVNNLLDEVNYLNKLGVTHFRLWPQQVDMVRVAETYRARLDGKVTNEEGQDVLSNLVDFAPFANGFYHDVEGNKLVE</sequence>
<dbReference type="Proteomes" id="UP000035444">
    <property type="component" value="Unassembled WGS sequence"/>
</dbReference>
<accession>A0A0H2MJK8</accession>
<dbReference type="STRING" id="1489064.WH96_00060"/>
<evidence type="ECO:0000256" key="1">
    <source>
        <dbReference type="HAMAP-Rule" id="MF_02233"/>
    </source>
</evidence>
<evidence type="ECO:0000313" key="2">
    <source>
        <dbReference type="EMBL" id="KLN62613.1"/>
    </source>
</evidence>
<dbReference type="PANTHER" id="PTHR30217">
    <property type="entry name" value="PEPTIDASE U32 FAMILY"/>
    <property type="match status" value="1"/>
</dbReference>
<keyword evidence="3" id="KW-1185">Reference proteome</keyword>
<comment type="pathway">
    <text evidence="1">Cofactor biosynthesis; ubiquinone biosynthesis.</text>
</comment>
<dbReference type="EMBL" id="LAQL01000002">
    <property type="protein sequence ID" value="KLN62613.1"/>
    <property type="molecule type" value="Genomic_DNA"/>
</dbReference>
<evidence type="ECO:0000313" key="3">
    <source>
        <dbReference type="Proteomes" id="UP000035444"/>
    </source>
</evidence>
<feature type="binding site" evidence="1">
    <location>
        <position position="195"/>
    </location>
    <ligand>
        <name>[4Fe-4S] cluster</name>
        <dbReference type="ChEBI" id="CHEBI:49883"/>
    </ligand>
</feature>
<dbReference type="InterPro" id="IPR043693">
    <property type="entry name" value="UbiV"/>
</dbReference>
<dbReference type="AlphaFoldDB" id="A0A0H2MJK8"/>
<dbReference type="GO" id="GO:0051539">
    <property type="term" value="F:4 iron, 4 sulfur cluster binding"/>
    <property type="evidence" value="ECO:0007669"/>
    <property type="project" value="UniProtKB-UniRule"/>
</dbReference>
<dbReference type="PANTHER" id="PTHR30217:SF11">
    <property type="entry name" value="UBIQUINONE BIOSYNTHESIS PROTEIN UBIV"/>
    <property type="match status" value="1"/>
</dbReference>
<dbReference type="Pfam" id="PF01136">
    <property type="entry name" value="Peptidase_U32"/>
    <property type="match status" value="1"/>
</dbReference>
<comment type="function">
    <text evidence="1">Required for O(2)-independent ubiquinone (coenzyme Q) biosynthesis. Together with UbiU, is essential for the C6-hydroxylation reaction in the oxygen-independent ubiquinone biosynthesis pathway.</text>
</comment>
<comment type="caution">
    <text evidence="2">The sequence shown here is derived from an EMBL/GenBank/DDBJ whole genome shotgun (WGS) entry which is preliminary data.</text>
</comment>
<proteinExistence type="inferred from homology"/>
<protein>
    <recommendedName>
        <fullName evidence="1">Ubiquinone biosynthesis protein UbiV</fullName>
    </recommendedName>
</protein>
<dbReference type="InterPro" id="IPR051454">
    <property type="entry name" value="RNA/ubiquinone_mod_enzymes"/>
</dbReference>
<dbReference type="UniPathway" id="UPA00232"/>